<keyword evidence="3" id="KW-1185">Reference proteome</keyword>
<dbReference type="EMBL" id="MU251379">
    <property type="protein sequence ID" value="KAG9237836.1"/>
    <property type="molecule type" value="Genomic_DNA"/>
</dbReference>
<evidence type="ECO:0000313" key="3">
    <source>
        <dbReference type="Proteomes" id="UP000824998"/>
    </source>
</evidence>
<evidence type="ECO:0000256" key="1">
    <source>
        <dbReference type="SAM" id="SignalP"/>
    </source>
</evidence>
<dbReference type="AlphaFoldDB" id="A0A9P7YQK0"/>
<keyword evidence="1" id="KW-0732">Signal</keyword>
<proteinExistence type="predicted"/>
<comment type="caution">
    <text evidence="2">The sequence shown here is derived from an EMBL/GenBank/DDBJ whole genome shotgun (WGS) entry which is preliminary data.</text>
</comment>
<feature type="signal peptide" evidence="1">
    <location>
        <begin position="1"/>
        <end position="22"/>
    </location>
</feature>
<protein>
    <recommendedName>
        <fullName evidence="4">Secreted protein</fullName>
    </recommendedName>
</protein>
<reference evidence="2" key="1">
    <citation type="journal article" date="2021" name="IMA Fungus">
        <title>Genomic characterization of three marine fungi, including Emericellopsis atlantica sp. nov. with signatures of a generalist lifestyle and marine biomass degradation.</title>
        <authorList>
            <person name="Hagestad O.C."/>
            <person name="Hou L."/>
            <person name="Andersen J.H."/>
            <person name="Hansen E.H."/>
            <person name="Altermark B."/>
            <person name="Li C."/>
            <person name="Kuhnert E."/>
            <person name="Cox R.J."/>
            <person name="Crous P.W."/>
            <person name="Spatafora J.W."/>
            <person name="Lail K."/>
            <person name="Amirebrahimi M."/>
            <person name="Lipzen A."/>
            <person name="Pangilinan J."/>
            <person name="Andreopoulos W."/>
            <person name="Hayes R.D."/>
            <person name="Ng V."/>
            <person name="Grigoriev I.V."/>
            <person name="Jackson S.A."/>
            <person name="Sutton T.D.S."/>
            <person name="Dobson A.D.W."/>
            <person name="Rama T."/>
        </authorList>
    </citation>
    <scope>NUCLEOTIDE SEQUENCE</scope>
    <source>
        <strain evidence="2">TRa018bII</strain>
    </source>
</reference>
<dbReference type="Proteomes" id="UP000824998">
    <property type="component" value="Unassembled WGS sequence"/>
</dbReference>
<name>A0A9P7YQK0_9HELO</name>
<gene>
    <name evidence="2" type="ORF">BJ875DRAFT_113787</name>
</gene>
<feature type="chain" id="PRO_5040467379" description="Secreted protein" evidence="1">
    <location>
        <begin position="23"/>
        <end position="105"/>
    </location>
</feature>
<organism evidence="2 3">
    <name type="scientific">Amylocarpus encephaloides</name>
    <dbReference type="NCBI Taxonomy" id="45428"/>
    <lineage>
        <taxon>Eukaryota</taxon>
        <taxon>Fungi</taxon>
        <taxon>Dikarya</taxon>
        <taxon>Ascomycota</taxon>
        <taxon>Pezizomycotina</taxon>
        <taxon>Leotiomycetes</taxon>
        <taxon>Helotiales</taxon>
        <taxon>Helotiales incertae sedis</taxon>
        <taxon>Amylocarpus</taxon>
    </lineage>
</organism>
<evidence type="ECO:0000313" key="2">
    <source>
        <dbReference type="EMBL" id="KAG9237836.1"/>
    </source>
</evidence>
<sequence length="105" mass="12226">MINPFSRLLILLFFFFCSMIFCLRSLQYISSADSILPTPNCQIWNSACDDQLEERSFIDPRYFKPPDCKTRSGIFRSWPWLVVLRTKICTCCSTRHGRESPGAMC</sequence>
<accession>A0A9P7YQK0</accession>
<evidence type="ECO:0008006" key="4">
    <source>
        <dbReference type="Google" id="ProtNLM"/>
    </source>
</evidence>